<name>A0ABP4V2Z8_9MICO</name>
<reference evidence="3" key="1">
    <citation type="journal article" date="2019" name="Int. J. Syst. Evol. Microbiol.">
        <title>The Global Catalogue of Microorganisms (GCM) 10K type strain sequencing project: providing services to taxonomists for standard genome sequencing and annotation.</title>
        <authorList>
            <consortium name="The Broad Institute Genomics Platform"/>
            <consortium name="The Broad Institute Genome Sequencing Center for Infectious Disease"/>
            <person name="Wu L."/>
            <person name="Ma J."/>
        </authorList>
    </citation>
    <scope>NUCLEOTIDE SEQUENCE [LARGE SCALE GENOMIC DNA]</scope>
    <source>
        <strain evidence="3">JCM 15589</strain>
    </source>
</reference>
<evidence type="ECO:0000313" key="3">
    <source>
        <dbReference type="Proteomes" id="UP001501138"/>
    </source>
</evidence>
<protein>
    <submittedName>
        <fullName evidence="2">Uncharacterized protein</fullName>
    </submittedName>
</protein>
<gene>
    <name evidence="2" type="ORF">GCM10009809_11170</name>
</gene>
<keyword evidence="3" id="KW-1185">Reference proteome</keyword>
<dbReference type="Proteomes" id="UP001501138">
    <property type="component" value="Unassembled WGS sequence"/>
</dbReference>
<evidence type="ECO:0000313" key="2">
    <source>
        <dbReference type="EMBL" id="GAA1716901.1"/>
    </source>
</evidence>
<dbReference type="EMBL" id="BAAAPM010000003">
    <property type="protein sequence ID" value="GAA1716901.1"/>
    <property type="molecule type" value="Genomic_DNA"/>
</dbReference>
<feature type="region of interest" description="Disordered" evidence="1">
    <location>
        <begin position="1"/>
        <end position="26"/>
    </location>
</feature>
<comment type="caution">
    <text evidence="2">The sequence shown here is derived from an EMBL/GenBank/DDBJ whole genome shotgun (WGS) entry which is preliminary data.</text>
</comment>
<sequence>MLRPGNTTRAAALRDEHRAQGGRDDLRAWPPAVLSRRRSAWWYFPSLKGHQVLRRPGHTVRGVLARNLTDGARSWSAVPARHRRNGQAALRVLAVRFPVTVIPGHRHDVPGKPACRHAS</sequence>
<evidence type="ECO:0000256" key="1">
    <source>
        <dbReference type="SAM" id="MobiDB-lite"/>
    </source>
</evidence>
<accession>A0ABP4V2Z8</accession>
<organism evidence="2 3">
    <name type="scientific">Isoptericola hypogeus</name>
    <dbReference type="NCBI Taxonomy" id="300179"/>
    <lineage>
        <taxon>Bacteria</taxon>
        <taxon>Bacillati</taxon>
        <taxon>Actinomycetota</taxon>
        <taxon>Actinomycetes</taxon>
        <taxon>Micrococcales</taxon>
        <taxon>Promicromonosporaceae</taxon>
        <taxon>Isoptericola</taxon>
    </lineage>
</organism>
<feature type="compositionally biased region" description="Basic and acidic residues" evidence="1">
    <location>
        <begin position="12"/>
        <end position="26"/>
    </location>
</feature>
<proteinExistence type="predicted"/>